<dbReference type="InterPro" id="IPR003594">
    <property type="entry name" value="HATPase_dom"/>
</dbReference>
<evidence type="ECO:0000259" key="7">
    <source>
        <dbReference type="PROSITE" id="PS50109"/>
    </source>
</evidence>
<evidence type="ECO:0000313" key="8">
    <source>
        <dbReference type="EMBL" id="RJP62030.1"/>
    </source>
</evidence>
<evidence type="ECO:0000256" key="3">
    <source>
        <dbReference type="ARBA" id="ARBA00022553"/>
    </source>
</evidence>
<dbReference type="Pfam" id="PF00497">
    <property type="entry name" value="SBP_bac_3"/>
    <property type="match status" value="1"/>
</dbReference>
<comment type="caution">
    <text evidence="8">The sequence shown here is derived from an EMBL/GenBank/DDBJ whole genome shotgun (WGS) entry which is preliminary data.</text>
</comment>
<keyword evidence="3" id="KW-0597">Phosphoprotein</keyword>
<dbReference type="PRINTS" id="PR00344">
    <property type="entry name" value="BCTRLSENSOR"/>
</dbReference>
<dbReference type="CDD" id="cd00082">
    <property type="entry name" value="HisKA"/>
    <property type="match status" value="1"/>
</dbReference>
<dbReference type="PANTHER" id="PTHR42878:SF15">
    <property type="entry name" value="BACTERIOPHYTOCHROME"/>
    <property type="match status" value="1"/>
</dbReference>
<evidence type="ECO:0000256" key="2">
    <source>
        <dbReference type="ARBA" id="ARBA00012438"/>
    </source>
</evidence>
<proteinExistence type="predicted"/>
<evidence type="ECO:0000256" key="4">
    <source>
        <dbReference type="ARBA" id="ARBA00022679"/>
    </source>
</evidence>
<gene>
    <name evidence="8" type="ORF">C4541_00405</name>
</gene>
<keyword evidence="4" id="KW-0808">Transferase</keyword>
<dbReference type="SUPFAM" id="SSF55874">
    <property type="entry name" value="ATPase domain of HSP90 chaperone/DNA topoisomerase II/histidine kinase"/>
    <property type="match status" value="1"/>
</dbReference>
<dbReference type="InterPro" id="IPR001638">
    <property type="entry name" value="Solute-binding_3/MltF_N"/>
</dbReference>
<dbReference type="GO" id="GO:0000156">
    <property type="term" value="F:phosphorelay response regulator activity"/>
    <property type="evidence" value="ECO:0007669"/>
    <property type="project" value="TreeGrafter"/>
</dbReference>
<dbReference type="SUPFAM" id="SSF47384">
    <property type="entry name" value="Homodimeric domain of signal transducing histidine kinase"/>
    <property type="match status" value="1"/>
</dbReference>
<evidence type="ECO:0000256" key="6">
    <source>
        <dbReference type="SAM" id="Phobius"/>
    </source>
</evidence>
<reference evidence="8 9" key="1">
    <citation type="journal article" date="2017" name="ISME J.">
        <title>Energy and carbon metabolisms in a deep terrestrial subsurface fluid microbial community.</title>
        <authorList>
            <person name="Momper L."/>
            <person name="Jungbluth S.P."/>
            <person name="Lee M.D."/>
            <person name="Amend J.P."/>
        </authorList>
    </citation>
    <scope>NUCLEOTIDE SEQUENCE [LARGE SCALE GENOMIC DNA]</scope>
    <source>
        <strain evidence="8">SURF_26</strain>
    </source>
</reference>
<dbReference type="InterPro" id="IPR004358">
    <property type="entry name" value="Sig_transdc_His_kin-like_C"/>
</dbReference>
<dbReference type="GO" id="GO:0030295">
    <property type="term" value="F:protein kinase activator activity"/>
    <property type="evidence" value="ECO:0007669"/>
    <property type="project" value="TreeGrafter"/>
</dbReference>
<dbReference type="Proteomes" id="UP000266426">
    <property type="component" value="Unassembled WGS sequence"/>
</dbReference>
<protein>
    <recommendedName>
        <fullName evidence="2">histidine kinase</fullName>
        <ecNumber evidence="2">2.7.13.3</ecNumber>
    </recommendedName>
</protein>
<dbReference type="PANTHER" id="PTHR42878">
    <property type="entry name" value="TWO-COMPONENT HISTIDINE KINASE"/>
    <property type="match status" value="1"/>
</dbReference>
<evidence type="ECO:0000256" key="1">
    <source>
        <dbReference type="ARBA" id="ARBA00000085"/>
    </source>
</evidence>
<dbReference type="GO" id="GO:0007234">
    <property type="term" value="P:osmosensory signaling via phosphorelay pathway"/>
    <property type="evidence" value="ECO:0007669"/>
    <property type="project" value="TreeGrafter"/>
</dbReference>
<dbReference type="PROSITE" id="PS50109">
    <property type="entry name" value="HIS_KIN"/>
    <property type="match status" value="1"/>
</dbReference>
<dbReference type="AlphaFoldDB" id="A0A3A4R6I3"/>
<sequence length="563" mass="64557">MQKGIYVKTLFLHFFRVLVYGYVIGQCLLPQSCVFAGGNALIELTPDEQRWLDEHPVVRLAPPPNYPPLDFFDENGKNLGITADYIEIIQNNLGRNFIEIVRCKHWEELVHRFKQGEIDLVGSVMKTPRRQDHILFTNNFYLEEKGIIVTRQDVKERLTLDKLKGMKVVVASCYATAEYLEENYPYLELIYVPDILTGLREVSFGLADALVGTLPNVTYFIEKDGITNLKISGELDLPITLSFACRKEYPELISIIEKGLDSITPEQKKAIYRKWVTVGDMPFYATKRFIFLLLVISLLILSVTIVILGWSMALKRQVEKRTRELKAKNTELEKVNLELDSFVYAASHDLLSPVITIHSYIDMICPEGSTKYDKETLRYMERVKRAAKTMETLIHDLLALSRISRINNPFEIVDVSALIESLKPRIPEFEFDNVELNIQAIIPPVTCDRFKIGELFVYLLGNAVKFSSKERAGKVRIDIGYAEKNDHHEFYVKDYGIGIAAEYQEKIFRYFFKLHSAAEYPGSGLGLSLAQKIVEAHQGRLWVESEQGKGATFFFTISKKLYI</sequence>
<name>A0A3A4R6I3_9BACT</name>
<comment type="catalytic activity">
    <reaction evidence="1">
        <text>ATP + protein L-histidine = ADP + protein N-phospho-L-histidine.</text>
        <dbReference type="EC" id="2.7.13.3"/>
    </reaction>
</comment>
<dbReference type="SMART" id="SM00388">
    <property type="entry name" value="HisKA"/>
    <property type="match status" value="1"/>
</dbReference>
<dbReference type="Pfam" id="PF02518">
    <property type="entry name" value="HATPase_c"/>
    <property type="match status" value="1"/>
</dbReference>
<dbReference type="EMBL" id="QZJZ01000005">
    <property type="protein sequence ID" value="RJP62030.1"/>
    <property type="molecule type" value="Genomic_DNA"/>
</dbReference>
<dbReference type="EC" id="2.7.13.3" evidence="2"/>
<dbReference type="GO" id="GO:0000155">
    <property type="term" value="F:phosphorelay sensor kinase activity"/>
    <property type="evidence" value="ECO:0007669"/>
    <property type="project" value="InterPro"/>
</dbReference>
<feature type="domain" description="Histidine kinase" evidence="7">
    <location>
        <begin position="345"/>
        <end position="561"/>
    </location>
</feature>
<dbReference type="InterPro" id="IPR036097">
    <property type="entry name" value="HisK_dim/P_sf"/>
</dbReference>
<dbReference type="Pfam" id="PF00512">
    <property type="entry name" value="HisKA"/>
    <property type="match status" value="1"/>
</dbReference>
<feature type="transmembrane region" description="Helical" evidence="6">
    <location>
        <begin position="289"/>
        <end position="313"/>
    </location>
</feature>
<accession>A0A3A4R6I3</accession>
<dbReference type="SMART" id="SM00387">
    <property type="entry name" value="HATPase_c"/>
    <property type="match status" value="1"/>
</dbReference>
<evidence type="ECO:0000313" key="9">
    <source>
        <dbReference type="Proteomes" id="UP000266426"/>
    </source>
</evidence>
<evidence type="ECO:0000256" key="5">
    <source>
        <dbReference type="ARBA" id="ARBA00022777"/>
    </source>
</evidence>
<dbReference type="InterPro" id="IPR036890">
    <property type="entry name" value="HATPase_C_sf"/>
</dbReference>
<keyword evidence="6" id="KW-0812">Transmembrane</keyword>
<dbReference type="Gene3D" id="3.30.565.10">
    <property type="entry name" value="Histidine kinase-like ATPase, C-terminal domain"/>
    <property type="match status" value="1"/>
</dbReference>
<dbReference type="InterPro" id="IPR003661">
    <property type="entry name" value="HisK_dim/P_dom"/>
</dbReference>
<keyword evidence="5" id="KW-0418">Kinase</keyword>
<dbReference type="InterPro" id="IPR050351">
    <property type="entry name" value="BphY/WalK/GraS-like"/>
</dbReference>
<dbReference type="SMART" id="SM00062">
    <property type="entry name" value="PBPb"/>
    <property type="match status" value="1"/>
</dbReference>
<dbReference type="Gene3D" id="1.10.287.130">
    <property type="match status" value="1"/>
</dbReference>
<organism evidence="8 9">
    <name type="scientific">Candidatus Auribacter fodinae</name>
    <dbReference type="NCBI Taxonomy" id="2093366"/>
    <lineage>
        <taxon>Bacteria</taxon>
        <taxon>Pseudomonadati</taxon>
        <taxon>Candidatus Auribacterota</taxon>
        <taxon>Candidatus Auribacteria</taxon>
        <taxon>Candidatus Auribacterales</taxon>
        <taxon>Candidatus Auribacteraceae</taxon>
        <taxon>Candidatus Auribacter</taxon>
    </lineage>
</organism>
<keyword evidence="6" id="KW-1133">Transmembrane helix</keyword>
<dbReference type="Gene3D" id="3.40.190.10">
    <property type="entry name" value="Periplasmic binding protein-like II"/>
    <property type="match status" value="2"/>
</dbReference>
<keyword evidence="6" id="KW-0472">Membrane</keyword>
<dbReference type="SUPFAM" id="SSF53850">
    <property type="entry name" value="Periplasmic binding protein-like II"/>
    <property type="match status" value="1"/>
</dbReference>
<dbReference type="InterPro" id="IPR005467">
    <property type="entry name" value="His_kinase_dom"/>
</dbReference>
<dbReference type="CDD" id="cd01007">
    <property type="entry name" value="PBP2_BvgS_HisK_like"/>
    <property type="match status" value="1"/>
</dbReference>